<comment type="similarity">
    <text evidence="1">Belongs to the eukaryotic ATPase epsilon family.</text>
</comment>
<dbReference type="InterPro" id="IPR036742">
    <property type="entry name" value="ATP_synth_F1_esu_sf_mt"/>
</dbReference>
<name>A0A9W7ZK55_9FUNG</name>
<dbReference type="GO" id="GO:0046933">
    <property type="term" value="F:proton-transporting ATP synthase activity, rotational mechanism"/>
    <property type="evidence" value="ECO:0007669"/>
    <property type="project" value="InterPro"/>
</dbReference>
<protein>
    <submittedName>
        <fullName evidence="2">Uncharacterized protein</fullName>
    </submittedName>
</protein>
<dbReference type="GO" id="GO:0005743">
    <property type="term" value="C:mitochondrial inner membrane"/>
    <property type="evidence" value="ECO:0007669"/>
    <property type="project" value="InterPro"/>
</dbReference>
<dbReference type="Pfam" id="PF04627">
    <property type="entry name" value="ATP-synt_Eps"/>
    <property type="match status" value="1"/>
</dbReference>
<keyword evidence="3" id="KW-1185">Reference proteome</keyword>
<dbReference type="InterPro" id="IPR006721">
    <property type="entry name" value="ATP_synth_F1_esu_mt"/>
</dbReference>
<organism evidence="2 3">
    <name type="scientific">Mycoemilia scoparia</name>
    <dbReference type="NCBI Taxonomy" id="417184"/>
    <lineage>
        <taxon>Eukaryota</taxon>
        <taxon>Fungi</taxon>
        <taxon>Fungi incertae sedis</taxon>
        <taxon>Zoopagomycota</taxon>
        <taxon>Kickxellomycotina</taxon>
        <taxon>Kickxellomycetes</taxon>
        <taxon>Kickxellales</taxon>
        <taxon>Kickxellaceae</taxon>
        <taxon>Mycoemilia</taxon>
    </lineage>
</organism>
<accession>A0A9W7ZK55</accession>
<comment type="caution">
    <text evidence="2">The sequence shown here is derived from an EMBL/GenBank/DDBJ whole genome shotgun (WGS) entry which is preliminary data.</text>
</comment>
<gene>
    <name evidence="2" type="ORF">H4219_006045</name>
</gene>
<evidence type="ECO:0000256" key="1">
    <source>
        <dbReference type="ARBA" id="ARBA00009502"/>
    </source>
</evidence>
<dbReference type="AlphaFoldDB" id="A0A9W7ZK55"/>
<dbReference type="SUPFAM" id="SSF48690">
    <property type="entry name" value="Epsilon subunit of mitochondrial F1F0-ATP synthase"/>
    <property type="match status" value="1"/>
</dbReference>
<dbReference type="CDD" id="cd12153">
    <property type="entry name" value="F1-ATPase_epsilon"/>
    <property type="match status" value="1"/>
</dbReference>
<dbReference type="Gene3D" id="1.10.1620.20">
    <property type="entry name" value="ATP synthase, F1 complex, epsilon subunit superfamily, mitochondrial"/>
    <property type="match status" value="1"/>
</dbReference>
<dbReference type="EMBL" id="JANBPU010000490">
    <property type="protein sequence ID" value="KAJ1911087.1"/>
    <property type="molecule type" value="Genomic_DNA"/>
</dbReference>
<evidence type="ECO:0000313" key="3">
    <source>
        <dbReference type="Proteomes" id="UP001150538"/>
    </source>
</evidence>
<evidence type="ECO:0000313" key="2">
    <source>
        <dbReference type="EMBL" id="KAJ1911087.1"/>
    </source>
</evidence>
<sequence length="72" mass="7737">MAFGWRNAGLNYLEYSSVAARALRRVVTKEVAPKVARRDAMALKFSKWSEGKAGELKPAPVAGVKADQGTSA</sequence>
<proteinExistence type="inferred from homology"/>
<reference evidence="2" key="1">
    <citation type="submission" date="2022-07" db="EMBL/GenBank/DDBJ databases">
        <title>Phylogenomic reconstructions and comparative analyses of Kickxellomycotina fungi.</title>
        <authorList>
            <person name="Reynolds N.K."/>
            <person name="Stajich J.E."/>
            <person name="Barry K."/>
            <person name="Grigoriev I.V."/>
            <person name="Crous P."/>
            <person name="Smith M.E."/>
        </authorList>
    </citation>
    <scope>NUCLEOTIDE SEQUENCE</scope>
    <source>
        <strain evidence="2">NBRC 100468</strain>
    </source>
</reference>
<dbReference type="Proteomes" id="UP001150538">
    <property type="component" value="Unassembled WGS sequence"/>
</dbReference>
<dbReference type="OrthoDB" id="269124at2759"/>
<dbReference type="GO" id="GO:0045259">
    <property type="term" value="C:proton-transporting ATP synthase complex"/>
    <property type="evidence" value="ECO:0007669"/>
    <property type="project" value="InterPro"/>
</dbReference>